<organism evidence="6 7">
    <name type="scientific">Ruegeria halocynthiae</name>
    <dbReference type="NCBI Taxonomy" id="985054"/>
    <lineage>
        <taxon>Bacteria</taxon>
        <taxon>Pseudomonadati</taxon>
        <taxon>Pseudomonadota</taxon>
        <taxon>Alphaproteobacteria</taxon>
        <taxon>Rhodobacterales</taxon>
        <taxon>Roseobacteraceae</taxon>
        <taxon>Ruegeria</taxon>
    </lineage>
</organism>
<dbReference type="Proteomes" id="UP000183400">
    <property type="component" value="Unassembled WGS sequence"/>
</dbReference>
<keyword evidence="3 4" id="KW-0408">Iron</keyword>
<feature type="domain" description="Cytochrome c" evidence="5">
    <location>
        <begin position="44"/>
        <end position="125"/>
    </location>
</feature>
<reference evidence="7" key="1">
    <citation type="submission" date="2016-10" db="EMBL/GenBank/DDBJ databases">
        <authorList>
            <person name="Varghese N."/>
            <person name="Submissions S."/>
        </authorList>
    </citation>
    <scope>NUCLEOTIDE SEQUENCE [LARGE SCALE GENOMIC DNA]</scope>
    <source>
        <strain evidence="7">DSM 27839</strain>
    </source>
</reference>
<dbReference type="AlphaFoldDB" id="A0A1H3AAQ1"/>
<evidence type="ECO:0000259" key="5">
    <source>
        <dbReference type="PROSITE" id="PS51007"/>
    </source>
</evidence>
<evidence type="ECO:0000256" key="3">
    <source>
        <dbReference type="ARBA" id="ARBA00023004"/>
    </source>
</evidence>
<name>A0A1H3AAQ1_9RHOB</name>
<evidence type="ECO:0000256" key="1">
    <source>
        <dbReference type="ARBA" id="ARBA00022617"/>
    </source>
</evidence>
<dbReference type="Gene3D" id="1.10.760.10">
    <property type="entry name" value="Cytochrome c-like domain"/>
    <property type="match status" value="1"/>
</dbReference>
<dbReference type="EMBL" id="FNNP01000004">
    <property type="protein sequence ID" value="SDX26378.1"/>
    <property type="molecule type" value="Genomic_DNA"/>
</dbReference>
<dbReference type="Pfam" id="PF13442">
    <property type="entry name" value="Cytochrome_CBB3"/>
    <property type="match status" value="1"/>
</dbReference>
<evidence type="ECO:0000256" key="4">
    <source>
        <dbReference type="PROSITE-ProRule" id="PRU00433"/>
    </source>
</evidence>
<proteinExistence type="predicted"/>
<dbReference type="GO" id="GO:0009055">
    <property type="term" value="F:electron transfer activity"/>
    <property type="evidence" value="ECO:0007669"/>
    <property type="project" value="InterPro"/>
</dbReference>
<evidence type="ECO:0000313" key="7">
    <source>
        <dbReference type="Proteomes" id="UP000183400"/>
    </source>
</evidence>
<keyword evidence="7" id="KW-1185">Reference proteome</keyword>
<dbReference type="PROSITE" id="PS51007">
    <property type="entry name" value="CYTC"/>
    <property type="match status" value="1"/>
</dbReference>
<accession>A0A1H3AAQ1</accession>
<keyword evidence="2 4" id="KW-0479">Metal-binding</keyword>
<dbReference type="InterPro" id="IPR009056">
    <property type="entry name" value="Cyt_c-like_dom"/>
</dbReference>
<evidence type="ECO:0000313" key="6">
    <source>
        <dbReference type="EMBL" id="SDX26378.1"/>
    </source>
</evidence>
<dbReference type="STRING" id="985054.SAMN05444358_10497"/>
<dbReference type="GO" id="GO:0020037">
    <property type="term" value="F:heme binding"/>
    <property type="evidence" value="ECO:0007669"/>
    <property type="project" value="InterPro"/>
</dbReference>
<evidence type="ECO:0000256" key="2">
    <source>
        <dbReference type="ARBA" id="ARBA00022723"/>
    </source>
</evidence>
<gene>
    <name evidence="6" type="ORF">SAMN05444358_10497</name>
</gene>
<dbReference type="SUPFAM" id="SSF46626">
    <property type="entry name" value="Cytochrome c"/>
    <property type="match status" value="1"/>
</dbReference>
<dbReference type="InterPro" id="IPR036909">
    <property type="entry name" value="Cyt_c-like_dom_sf"/>
</dbReference>
<dbReference type="FunFam" id="1.10.760.10:FF:000095">
    <property type="entry name" value="Nitrite reductase protein N"/>
    <property type="match status" value="1"/>
</dbReference>
<protein>
    <submittedName>
        <fullName evidence="6">Cytochrome c55X</fullName>
    </submittedName>
</protein>
<dbReference type="GO" id="GO:0046872">
    <property type="term" value="F:metal ion binding"/>
    <property type="evidence" value="ECO:0007669"/>
    <property type="project" value="UniProtKB-KW"/>
</dbReference>
<keyword evidence="1 4" id="KW-0349">Heme</keyword>
<sequence>MASLSHIQLGLRAAKSETAPGRTGWAARVALTSAVVLATSAFAADTLDPNALKRLVHQDCGSCHGLSLKGGLGPDLRAETLEHYDADVLTGVILDGIPDTAMPPWRPLISQEEAEWIARYLLKSEAQ</sequence>